<proteinExistence type="predicted"/>
<feature type="non-terminal residue" evidence="2">
    <location>
        <position position="138"/>
    </location>
</feature>
<keyword evidence="3" id="KW-1185">Reference proteome</keyword>
<feature type="region of interest" description="Disordered" evidence="1">
    <location>
        <begin position="20"/>
        <end position="53"/>
    </location>
</feature>
<organism evidence="2 3">
    <name type="scientific">Iphiclides podalirius</name>
    <name type="common">scarce swallowtail</name>
    <dbReference type="NCBI Taxonomy" id="110791"/>
    <lineage>
        <taxon>Eukaryota</taxon>
        <taxon>Metazoa</taxon>
        <taxon>Ecdysozoa</taxon>
        <taxon>Arthropoda</taxon>
        <taxon>Hexapoda</taxon>
        <taxon>Insecta</taxon>
        <taxon>Pterygota</taxon>
        <taxon>Neoptera</taxon>
        <taxon>Endopterygota</taxon>
        <taxon>Lepidoptera</taxon>
        <taxon>Glossata</taxon>
        <taxon>Ditrysia</taxon>
        <taxon>Papilionoidea</taxon>
        <taxon>Papilionidae</taxon>
        <taxon>Papilioninae</taxon>
        <taxon>Iphiclides</taxon>
    </lineage>
</organism>
<accession>A0ABN8J5K2</accession>
<reference evidence="2" key="1">
    <citation type="submission" date="2022-03" db="EMBL/GenBank/DDBJ databases">
        <authorList>
            <person name="Martin H S."/>
        </authorList>
    </citation>
    <scope>NUCLEOTIDE SEQUENCE</scope>
</reference>
<evidence type="ECO:0000256" key="1">
    <source>
        <dbReference type="SAM" id="MobiDB-lite"/>
    </source>
</evidence>
<dbReference type="EMBL" id="OW152819">
    <property type="protein sequence ID" value="CAH2074498.1"/>
    <property type="molecule type" value="Genomic_DNA"/>
</dbReference>
<evidence type="ECO:0000313" key="3">
    <source>
        <dbReference type="Proteomes" id="UP000837857"/>
    </source>
</evidence>
<name>A0ABN8J5K2_9NEOP</name>
<dbReference type="Proteomes" id="UP000837857">
    <property type="component" value="Chromosome 7"/>
</dbReference>
<evidence type="ECO:0000313" key="2">
    <source>
        <dbReference type="EMBL" id="CAH2074498.1"/>
    </source>
</evidence>
<sequence>MSATPDKPKYLVKQRYEIAKGPAIKHAPNEHLAMRDHSADATRRHNNRRPLTGALKISLGEIDRRADKGDTSRRRQSGISRTANINCSILATDVAIGCRDPVSPPFRNKRDTAPMHPMFGTVTHQRIYPTRCARIAQD</sequence>
<feature type="compositionally biased region" description="Basic and acidic residues" evidence="1">
    <location>
        <begin position="27"/>
        <end position="43"/>
    </location>
</feature>
<protein>
    <submittedName>
        <fullName evidence="2">Uncharacterized protein</fullName>
    </submittedName>
</protein>
<gene>
    <name evidence="2" type="ORF">IPOD504_LOCUS16104</name>
</gene>